<evidence type="ECO:0000313" key="10">
    <source>
        <dbReference type="EMBL" id="PSK00936.1"/>
    </source>
</evidence>
<evidence type="ECO:0000256" key="6">
    <source>
        <dbReference type="ARBA" id="ARBA00022777"/>
    </source>
</evidence>
<dbReference type="InterPro" id="IPR004358">
    <property type="entry name" value="Sig_transdc_His_kin-like_C"/>
</dbReference>
<evidence type="ECO:0000256" key="4">
    <source>
        <dbReference type="ARBA" id="ARBA00022679"/>
    </source>
</evidence>
<dbReference type="InterPro" id="IPR005467">
    <property type="entry name" value="His_kinase_dom"/>
</dbReference>
<accession>A0A2P7VNZ7</accession>
<keyword evidence="5" id="KW-0547">Nucleotide-binding</keyword>
<comment type="catalytic activity">
    <reaction evidence="1">
        <text>ATP + protein L-histidine = ADP + protein N-phospho-L-histidine.</text>
        <dbReference type="EC" id="2.7.13.3"/>
    </reaction>
</comment>
<name>A0A2P7VNZ7_9BACL</name>
<dbReference type="Gene3D" id="3.30.565.10">
    <property type="entry name" value="Histidine kinase-like ATPase, C-terminal domain"/>
    <property type="match status" value="1"/>
</dbReference>
<feature type="domain" description="Histidine kinase" evidence="9">
    <location>
        <begin position="28"/>
        <end position="118"/>
    </location>
</feature>
<organism evidence="10 11">
    <name type="scientific">Brevibacillus fortis</name>
    <dbReference type="NCBI Taxonomy" id="2126352"/>
    <lineage>
        <taxon>Bacteria</taxon>
        <taxon>Bacillati</taxon>
        <taxon>Bacillota</taxon>
        <taxon>Bacilli</taxon>
        <taxon>Bacillales</taxon>
        <taxon>Paenibacillaceae</taxon>
        <taxon>Brevibacillus</taxon>
    </lineage>
</organism>
<dbReference type="GO" id="GO:0005524">
    <property type="term" value="F:ATP binding"/>
    <property type="evidence" value="ECO:0007669"/>
    <property type="project" value="UniProtKB-KW"/>
</dbReference>
<dbReference type="Proteomes" id="UP000240419">
    <property type="component" value="Unassembled WGS sequence"/>
</dbReference>
<keyword evidence="7" id="KW-0067">ATP-binding</keyword>
<dbReference type="AlphaFoldDB" id="A0A2P7VNZ7"/>
<evidence type="ECO:0000256" key="2">
    <source>
        <dbReference type="ARBA" id="ARBA00012438"/>
    </source>
</evidence>
<comment type="caution">
    <text evidence="10">The sequence shown here is derived from an EMBL/GenBank/DDBJ whole genome shotgun (WGS) entry which is preliminary data.</text>
</comment>
<dbReference type="PANTHER" id="PTHR43547:SF2">
    <property type="entry name" value="HYBRID SIGNAL TRANSDUCTION HISTIDINE KINASE C"/>
    <property type="match status" value="1"/>
</dbReference>
<dbReference type="SUPFAM" id="SSF55874">
    <property type="entry name" value="ATPase domain of HSP90 chaperone/DNA topoisomerase II/histidine kinase"/>
    <property type="match status" value="1"/>
</dbReference>
<evidence type="ECO:0000259" key="9">
    <source>
        <dbReference type="PROSITE" id="PS50109"/>
    </source>
</evidence>
<proteinExistence type="predicted"/>
<dbReference type="PANTHER" id="PTHR43547">
    <property type="entry name" value="TWO-COMPONENT HISTIDINE KINASE"/>
    <property type="match status" value="1"/>
</dbReference>
<dbReference type="EC" id="2.7.13.3" evidence="2"/>
<evidence type="ECO:0000256" key="7">
    <source>
        <dbReference type="ARBA" id="ARBA00022840"/>
    </source>
</evidence>
<reference evidence="10 11" key="1">
    <citation type="submission" date="2018-03" db="EMBL/GenBank/DDBJ databases">
        <title>Brevisbacillus phylogenomics.</title>
        <authorList>
            <person name="Dunlap C."/>
        </authorList>
    </citation>
    <scope>NUCLEOTIDE SEQUENCE [LARGE SCALE GENOMIC DNA]</scope>
    <source>
        <strain evidence="10 11">NRRL NRS-1210</strain>
    </source>
</reference>
<protein>
    <recommendedName>
        <fullName evidence="2">histidine kinase</fullName>
        <ecNumber evidence="2">2.7.13.3</ecNumber>
    </recommendedName>
</protein>
<keyword evidence="4" id="KW-0808">Transferase</keyword>
<evidence type="ECO:0000256" key="8">
    <source>
        <dbReference type="ARBA" id="ARBA00023012"/>
    </source>
</evidence>
<dbReference type="InterPro" id="IPR003594">
    <property type="entry name" value="HATPase_dom"/>
</dbReference>
<evidence type="ECO:0000256" key="5">
    <source>
        <dbReference type="ARBA" id="ARBA00022741"/>
    </source>
</evidence>
<gene>
    <name evidence="10" type="ORF">C7R93_00400</name>
</gene>
<keyword evidence="6" id="KW-0418">Kinase</keyword>
<dbReference type="InterPro" id="IPR036890">
    <property type="entry name" value="HATPase_C_sf"/>
</dbReference>
<keyword evidence="11" id="KW-1185">Reference proteome</keyword>
<dbReference type="CDD" id="cd00075">
    <property type="entry name" value="HATPase"/>
    <property type="match status" value="1"/>
</dbReference>
<keyword evidence="3" id="KW-0597">Phosphoprotein</keyword>
<dbReference type="GO" id="GO:0000155">
    <property type="term" value="F:phosphorelay sensor kinase activity"/>
    <property type="evidence" value="ECO:0007669"/>
    <property type="project" value="TreeGrafter"/>
</dbReference>
<evidence type="ECO:0000256" key="1">
    <source>
        <dbReference type="ARBA" id="ARBA00000085"/>
    </source>
</evidence>
<dbReference type="Pfam" id="PF02518">
    <property type="entry name" value="HATPase_c"/>
    <property type="match status" value="1"/>
</dbReference>
<dbReference type="OrthoDB" id="368131at2"/>
<dbReference type="EMBL" id="PXZM01000001">
    <property type="protein sequence ID" value="PSK00936.1"/>
    <property type="molecule type" value="Genomic_DNA"/>
</dbReference>
<keyword evidence="8" id="KW-0902">Two-component regulatory system</keyword>
<dbReference type="PROSITE" id="PS50109">
    <property type="entry name" value="HIS_KIN"/>
    <property type="match status" value="1"/>
</dbReference>
<sequence>MVFNLFCRRLHPDEYERSGKVKETACAAIVHNEEDVRIKVSLEKKQRILITIEDNGKGIKQEELVRIFDRYYRGTNTGQSHKGSGLGMAIAHDIVVAHGGEIKVNSRVGQGTRIEIML</sequence>
<dbReference type="SMART" id="SM00387">
    <property type="entry name" value="HATPase_c"/>
    <property type="match status" value="1"/>
</dbReference>
<evidence type="ECO:0000256" key="3">
    <source>
        <dbReference type="ARBA" id="ARBA00022553"/>
    </source>
</evidence>
<evidence type="ECO:0000313" key="11">
    <source>
        <dbReference type="Proteomes" id="UP000240419"/>
    </source>
</evidence>
<dbReference type="PRINTS" id="PR00344">
    <property type="entry name" value="BCTRLSENSOR"/>
</dbReference>